<protein>
    <recommendedName>
        <fullName evidence="5">Cilia-and flagella-associated protein 96</fullName>
    </recommendedName>
</protein>
<dbReference type="PANTHER" id="PTHR31144:SF1">
    <property type="entry name" value="UPF0602 PROTEIN C4ORF47"/>
    <property type="match status" value="1"/>
</dbReference>
<dbReference type="AlphaFoldDB" id="A0A7S3QL79"/>
<feature type="region of interest" description="Disordered" evidence="6">
    <location>
        <begin position="168"/>
        <end position="213"/>
    </location>
</feature>
<feature type="region of interest" description="Disordered" evidence="6">
    <location>
        <begin position="23"/>
        <end position="51"/>
    </location>
</feature>
<accession>A0A7S3QL79</accession>
<organism evidence="7">
    <name type="scientific">Dunaliella tertiolecta</name>
    <name type="common">Green alga</name>
    <dbReference type="NCBI Taxonomy" id="3047"/>
    <lineage>
        <taxon>Eukaryota</taxon>
        <taxon>Viridiplantae</taxon>
        <taxon>Chlorophyta</taxon>
        <taxon>core chlorophytes</taxon>
        <taxon>Chlorophyceae</taxon>
        <taxon>CS clade</taxon>
        <taxon>Chlamydomonadales</taxon>
        <taxon>Dunaliellaceae</taxon>
        <taxon>Dunaliella</taxon>
    </lineage>
</organism>
<sequence>MTDKYGMFGKQEYIPPVGIEELSSTRTKKGPSEHGPNIKAGTVKLGKGNDATFDRFKPLNEGVKYVDPLRLQLQAKKEQKSRNINDAPFKAASPMKRSAAPGDFYGTSGKVPYLPQGSTETKKKGEVPEQPKGIYTSPAKKGTFGFNKTTLSERTGYKGVATEYEYQHDPASLRQEKEWEEREASRKAKVTELPFKPSNPAKKGSFGVPNTTISKGKGVVGEWEYAMGANPIHNPTKQSKDAKDALPPFRPSHTHASQRVERIEYLHDPEVPKIKAEAARRKEEASRLAATGAWKPNMGRKTDMVRSIVRMNVR</sequence>
<evidence type="ECO:0000256" key="5">
    <source>
        <dbReference type="ARBA" id="ARBA00035693"/>
    </source>
</evidence>
<comment type="similarity">
    <text evidence="4">Belongs to the CFAP96 family.</text>
</comment>
<evidence type="ECO:0000256" key="6">
    <source>
        <dbReference type="SAM" id="MobiDB-lite"/>
    </source>
</evidence>
<reference evidence="7" key="1">
    <citation type="submission" date="2021-01" db="EMBL/GenBank/DDBJ databases">
        <authorList>
            <person name="Corre E."/>
            <person name="Pelletier E."/>
            <person name="Niang G."/>
            <person name="Scheremetjew M."/>
            <person name="Finn R."/>
            <person name="Kale V."/>
            <person name="Holt S."/>
            <person name="Cochrane G."/>
            <person name="Meng A."/>
            <person name="Brown T."/>
            <person name="Cohen L."/>
        </authorList>
    </citation>
    <scope>NUCLEOTIDE SEQUENCE</scope>
    <source>
        <strain evidence="7">CCMP1320</strain>
    </source>
</reference>
<dbReference type="EMBL" id="HBIP01002782">
    <property type="protein sequence ID" value="CAE0486128.1"/>
    <property type="molecule type" value="Transcribed_RNA"/>
</dbReference>
<dbReference type="GO" id="GO:0005881">
    <property type="term" value="C:cytoplasmic microtubule"/>
    <property type="evidence" value="ECO:0007669"/>
    <property type="project" value="TreeGrafter"/>
</dbReference>
<evidence type="ECO:0000256" key="4">
    <source>
        <dbReference type="ARBA" id="ARBA00035656"/>
    </source>
</evidence>
<dbReference type="InterPro" id="IPR029358">
    <property type="entry name" value="CFAP96"/>
</dbReference>
<evidence type="ECO:0000256" key="2">
    <source>
        <dbReference type="ARBA" id="ARBA00022490"/>
    </source>
</evidence>
<gene>
    <name evidence="7" type="ORF">DTER00134_LOCUS1167</name>
</gene>
<evidence type="ECO:0000256" key="3">
    <source>
        <dbReference type="ARBA" id="ARBA00023212"/>
    </source>
</evidence>
<feature type="region of interest" description="Disordered" evidence="6">
    <location>
        <begin position="230"/>
        <end position="260"/>
    </location>
</feature>
<evidence type="ECO:0000256" key="1">
    <source>
        <dbReference type="ARBA" id="ARBA00004300"/>
    </source>
</evidence>
<feature type="region of interest" description="Disordered" evidence="6">
    <location>
        <begin position="76"/>
        <end position="147"/>
    </location>
</feature>
<feature type="compositionally biased region" description="Basic and acidic residues" evidence="6">
    <location>
        <begin position="120"/>
        <end position="129"/>
    </location>
</feature>
<keyword evidence="2" id="KW-0963">Cytoplasm</keyword>
<comment type="subcellular location">
    <subcellularLocation>
        <location evidence="1">Cytoplasm</location>
        <location evidence="1">Cytoskeleton</location>
        <location evidence="1">Microtubule organizing center</location>
        <location evidence="1">Centrosome</location>
    </subcellularLocation>
</comment>
<keyword evidence="3" id="KW-0206">Cytoskeleton</keyword>
<proteinExistence type="inferred from homology"/>
<dbReference type="PANTHER" id="PTHR31144">
    <property type="entry name" value="UPF0602 PROTEIN C4ORF47"/>
    <property type="match status" value="1"/>
</dbReference>
<evidence type="ECO:0000313" key="7">
    <source>
        <dbReference type="EMBL" id="CAE0486128.1"/>
    </source>
</evidence>
<name>A0A7S3QL79_DUNTE</name>
<dbReference type="Pfam" id="PF15239">
    <property type="entry name" value="CFAP96-like"/>
    <property type="match status" value="1"/>
</dbReference>
<feature type="compositionally biased region" description="Basic and acidic residues" evidence="6">
    <location>
        <begin position="174"/>
        <end position="190"/>
    </location>
</feature>